<dbReference type="PANTHER" id="PTHR43675:SF8">
    <property type="entry name" value="ARSENITE METHYLTRANSFERASE"/>
    <property type="match status" value="1"/>
</dbReference>
<protein>
    <recommendedName>
        <fullName evidence="5">Arsenite methyltransferase</fullName>
        <ecNumber evidence="4">2.1.1.137</ecNumber>
    </recommendedName>
</protein>
<feature type="domain" description="Methyltransferase" evidence="9">
    <location>
        <begin position="67"/>
        <end position="216"/>
    </location>
</feature>
<dbReference type="InterPro" id="IPR025714">
    <property type="entry name" value="Methyltranfer_dom"/>
</dbReference>
<dbReference type="RefSeq" id="XP_069308999.1">
    <property type="nucleotide sequence ID" value="XM_069449196.1"/>
</dbReference>
<evidence type="ECO:0000256" key="5">
    <source>
        <dbReference type="ARBA" id="ARBA00034545"/>
    </source>
</evidence>
<sequence>MTPDLDPTYSNIYARYTATALSKNPNTNNASAVARAFGYTEAELSSIPVDSNIGLSCGNPLALAKLKEGETVIDLGCGAGFDVFLAAKMVGETGKVIGVDMNEHMLQKARLNAEKSGISNTTFVHSLITSIPQIEDSTADVITSNCVINLVPDVSKPVVFTEMYRLLKPGGRLTISDILLRKDLPENLKNNVTLLVGCVGGASKKGDYEKWLEEAGFKEAVVVEAGGDLNVYKGEKEDGVEPQSCCGGDGGVTEDMGRELQDVDLNEWAASFKIYAVKL</sequence>
<evidence type="ECO:0000313" key="11">
    <source>
        <dbReference type="Proteomes" id="UP001578633"/>
    </source>
</evidence>
<dbReference type="EMBL" id="JBHGVX010000002">
    <property type="protein sequence ID" value="KAL1798415.1"/>
    <property type="molecule type" value="Genomic_DNA"/>
</dbReference>
<organism evidence="10 11">
    <name type="scientific">Alternaria dauci</name>
    <dbReference type="NCBI Taxonomy" id="48095"/>
    <lineage>
        <taxon>Eukaryota</taxon>
        <taxon>Fungi</taxon>
        <taxon>Dikarya</taxon>
        <taxon>Ascomycota</taxon>
        <taxon>Pezizomycotina</taxon>
        <taxon>Dothideomycetes</taxon>
        <taxon>Pleosporomycetidae</taxon>
        <taxon>Pleosporales</taxon>
        <taxon>Pleosporineae</taxon>
        <taxon>Pleosporaceae</taxon>
        <taxon>Alternaria</taxon>
        <taxon>Alternaria sect. Porri</taxon>
    </lineage>
</organism>
<proteinExistence type="inferred from homology"/>
<dbReference type="GeneID" id="96082774"/>
<evidence type="ECO:0000256" key="4">
    <source>
        <dbReference type="ARBA" id="ARBA00034521"/>
    </source>
</evidence>
<evidence type="ECO:0000256" key="7">
    <source>
        <dbReference type="ARBA" id="ARBA00047943"/>
    </source>
</evidence>
<dbReference type="PANTHER" id="PTHR43675">
    <property type="entry name" value="ARSENITE METHYLTRANSFERASE"/>
    <property type="match status" value="1"/>
</dbReference>
<keyword evidence="2" id="KW-0949">S-adenosyl-L-methionine</keyword>
<evidence type="ECO:0000256" key="3">
    <source>
        <dbReference type="ARBA" id="ARBA00034487"/>
    </source>
</evidence>
<evidence type="ECO:0000313" key="10">
    <source>
        <dbReference type="EMBL" id="KAL1798415.1"/>
    </source>
</evidence>
<evidence type="ECO:0000256" key="2">
    <source>
        <dbReference type="ARBA" id="ARBA00022691"/>
    </source>
</evidence>
<dbReference type="InterPro" id="IPR029063">
    <property type="entry name" value="SAM-dependent_MTases_sf"/>
</dbReference>
<comment type="similarity">
    <text evidence="3">Belongs to the methyltransferase superfamily. Arsenite methyltransferase family.</text>
</comment>
<reference evidence="10 11" key="1">
    <citation type="submission" date="2024-09" db="EMBL/GenBank/DDBJ databases">
        <title>T2T genomes of carrot and Alternaria dauci and their utility for understanding host-pathogen interaction during carrot leaf blight disease.</title>
        <authorList>
            <person name="Liu W."/>
            <person name="Xu S."/>
            <person name="Ou C."/>
            <person name="Liu X."/>
            <person name="Zhuang F."/>
            <person name="Deng X.W."/>
        </authorList>
    </citation>
    <scope>NUCLEOTIDE SEQUENCE [LARGE SCALE GENOMIC DNA]</scope>
    <source>
        <strain evidence="10 11">A2016</strain>
    </source>
</reference>
<evidence type="ECO:0000256" key="6">
    <source>
        <dbReference type="ARBA" id="ARBA00047941"/>
    </source>
</evidence>
<dbReference type="Pfam" id="PF13847">
    <property type="entry name" value="Methyltransf_31"/>
    <property type="match status" value="1"/>
</dbReference>
<dbReference type="EC" id="2.1.1.137" evidence="4"/>
<dbReference type="Proteomes" id="UP001578633">
    <property type="component" value="Chromosome 2"/>
</dbReference>
<comment type="catalytic activity">
    <reaction evidence="6">
        <text>arsenic triglutathione + [thioredoxin]-dithiol + S-adenosyl-L-methionine + 2 H2O = methylarsonous acid + [thioredoxin]-disulfide + 3 glutathione + S-adenosyl-L-homocysteine + H(+)</text>
        <dbReference type="Rhea" id="RHEA:69460"/>
        <dbReference type="Rhea" id="RHEA-COMP:10698"/>
        <dbReference type="Rhea" id="RHEA-COMP:10700"/>
        <dbReference type="ChEBI" id="CHEBI:15377"/>
        <dbReference type="ChEBI" id="CHEBI:15378"/>
        <dbReference type="ChEBI" id="CHEBI:17826"/>
        <dbReference type="ChEBI" id="CHEBI:29950"/>
        <dbReference type="ChEBI" id="CHEBI:50058"/>
        <dbReference type="ChEBI" id="CHEBI:57856"/>
        <dbReference type="ChEBI" id="CHEBI:57925"/>
        <dbReference type="ChEBI" id="CHEBI:59789"/>
        <dbReference type="ChEBI" id="CHEBI:183640"/>
        <dbReference type="EC" id="2.1.1.137"/>
    </reaction>
</comment>
<dbReference type="SUPFAM" id="SSF53335">
    <property type="entry name" value="S-adenosyl-L-methionine-dependent methyltransferases"/>
    <property type="match status" value="1"/>
</dbReference>
<evidence type="ECO:0000256" key="8">
    <source>
        <dbReference type="ARBA" id="ARBA00048428"/>
    </source>
</evidence>
<comment type="catalytic activity">
    <reaction evidence="8">
        <text>arsenic triglutathione + 3 [thioredoxin]-dithiol + 3 S-adenosyl-L-methionine = trimethylarsine + 3 [thioredoxin]-disulfide + 3 glutathione + 3 S-adenosyl-L-homocysteine + 3 H(+)</text>
        <dbReference type="Rhea" id="RHEA:69432"/>
        <dbReference type="Rhea" id="RHEA-COMP:10698"/>
        <dbReference type="Rhea" id="RHEA-COMP:10700"/>
        <dbReference type="ChEBI" id="CHEBI:15378"/>
        <dbReference type="ChEBI" id="CHEBI:27130"/>
        <dbReference type="ChEBI" id="CHEBI:29950"/>
        <dbReference type="ChEBI" id="CHEBI:50058"/>
        <dbReference type="ChEBI" id="CHEBI:57856"/>
        <dbReference type="ChEBI" id="CHEBI:57925"/>
        <dbReference type="ChEBI" id="CHEBI:59789"/>
        <dbReference type="ChEBI" id="CHEBI:183640"/>
        <dbReference type="EC" id="2.1.1.137"/>
    </reaction>
</comment>
<evidence type="ECO:0000256" key="1">
    <source>
        <dbReference type="ARBA" id="ARBA00022679"/>
    </source>
</evidence>
<dbReference type="CDD" id="cd02440">
    <property type="entry name" value="AdoMet_MTases"/>
    <property type="match status" value="1"/>
</dbReference>
<comment type="catalytic activity">
    <reaction evidence="7">
        <text>arsenic triglutathione + 2 [thioredoxin]-dithiol + 2 S-adenosyl-L-methionine + H2O = dimethylarsinous acid + 2 [thioredoxin]-disulfide + 3 glutathione + 2 S-adenosyl-L-homocysteine + 2 H(+)</text>
        <dbReference type="Rhea" id="RHEA:69464"/>
        <dbReference type="Rhea" id="RHEA-COMP:10698"/>
        <dbReference type="Rhea" id="RHEA-COMP:10700"/>
        <dbReference type="ChEBI" id="CHEBI:15377"/>
        <dbReference type="ChEBI" id="CHEBI:15378"/>
        <dbReference type="ChEBI" id="CHEBI:23808"/>
        <dbReference type="ChEBI" id="CHEBI:29950"/>
        <dbReference type="ChEBI" id="CHEBI:50058"/>
        <dbReference type="ChEBI" id="CHEBI:57856"/>
        <dbReference type="ChEBI" id="CHEBI:57925"/>
        <dbReference type="ChEBI" id="CHEBI:59789"/>
        <dbReference type="ChEBI" id="CHEBI:183640"/>
        <dbReference type="EC" id="2.1.1.137"/>
    </reaction>
</comment>
<accession>A0ABR3UQ30</accession>
<keyword evidence="1" id="KW-0808">Transferase</keyword>
<keyword evidence="11" id="KW-1185">Reference proteome</keyword>
<gene>
    <name evidence="10" type="ORF">ACET3X_002452</name>
</gene>
<evidence type="ECO:0000259" key="9">
    <source>
        <dbReference type="Pfam" id="PF13847"/>
    </source>
</evidence>
<name>A0ABR3UQ30_9PLEO</name>
<dbReference type="InterPro" id="IPR026669">
    <property type="entry name" value="Arsenite_MeTrfase-like"/>
</dbReference>
<comment type="caution">
    <text evidence="10">The sequence shown here is derived from an EMBL/GenBank/DDBJ whole genome shotgun (WGS) entry which is preliminary data.</text>
</comment>
<dbReference type="Gene3D" id="3.40.50.150">
    <property type="entry name" value="Vaccinia Virus protein VP39"/>
    <property type="match status" value="1"/>
</dbReference>